<dbReference type="RefSeq" id="WP_170139827.1">
    <property type="nucleotide sequence ID" value="NZ_JACCEU010000002.1"/>
</dbReference>
<dbReference type="GO" id="GO:0032259">
    <property type="term" value="P:methylation"/>
    <property type="evidence" value="ECO:0007669"/>
    <property type="project" value="UniProtKB-KW"/>
</dbReference>
<dbReference type="PANTHER" id="PTHR47354">
    <property type="entry name" value="NADH OXIDOREDUCTASE HCR"/>
    <property type="match status" value="1"/>
</dbReference>
<evidence type="ECO:0000256" key="5">
    <source>
        <dbReference type="ARBA" id="ARBA00023004"/>
    </source>
</evidence>
<evidence type="ECO:0000259" key="8">
    <source>
        <dbReference type="PROSITE" id="PS51384"/>
    </source>
</evidence>
<keyword evidence="10" id="KW-1185">Reference proteome</keyword>
<dbReference type="GO" id="GO:0016491">
    <property type="term" value="F:oxidoreductase activity"/>
    <property type="evidence" value="ECO:0007669"/>
    <property type="project" value="UniProtKB-KW"/>
</dbReference>
<dbReference type="CDD" id="cd00207">
    <property type="entry name" value="fer2"/>
    <property type="match status" value="1"/>
</dbReference>
<protein>
    <submittedName>
        <fullName evidence="9">Vanillate O-demethylase ferredoxin subunit</fullName>
    </submittedName>
</protein>
<dbReference type="Gene3D" id="3.10.20.30">
    <property type="match status" value="1"/>
</dbReference>
<dbReference type="SUPFAM" id="SSF63380">
    <property type="entry name" value="Riboflavin synthase domain-like"/>
    <property type="match status" value="1"/>
</dbReference>
<comment type="caution">
    <text evidence="9">The sequence shown here is derived from an EMBL/GenBank/DDBJ whole genome shotgun (WGS) entry which is preliminary data.</text>
</comment>
<dbReference type="InterPro" id="IPR050415">
    <property type="entry name" value="MRET"/>
</dbReference>
<dbReference type="PRINTS" id="PR00409">
    <property type="entry name" value="PHDIOXRDTASE"/>
</dbReference>
<dbReference type="Pfam" id="PF00175">
    <property type="entry name" value="NAD_binding_1"/>
    <property type="match status" value="1"/>
</dbReference>
<feature type="domain" description="FAD-binding FR-type" evidence="8">
    <location>
        <begin position="18"/>
        <end position="117"/>
    </location>
</feature>
<dbReference type="AlphaFoldDB" id="A0A366HHY4"/>
<dbReference type="Proteomes" id="UP000253628">
    <property type="component" value="Unassembled WGS sequence"/>
</dbReference>
<dbReference type="GO" id="GO:0051537">
    <property type="term" value="F:2 iron, 2 sulfur cluster binding"/>
    <property type="evidence" value="ECO:0007669"/>
    <property type="project" value="UniProtKB-KW"/>
</dbReference>
<keyword evidence="2" id="KW-0001">2Fe-2S</keyword>
<reference evidence="9 10" key="1">
    <citation type="submission" date="2018-06" db="EMBL/GenBank/DDBJ databases">
        <title>Genomic Encyclopedia of Type Strains, Phase IV (KMG-IV): sequencing the most valuable type-strain genomes for metagenomic binning, comparative biology and taxonomic classification.</title>
        <authorList>
            <person name="Goeker M."/>
        </authorList>
    </citation>
    <scope>NUCLEOTIDE SEQUENCE [LARGE SCALE GENOMIC DNA]</scope>
    <source>
        <strain evidence="9 10">DSM 25520</strain>
    </source>
</reference>
<dbReference type="InterPro" id="IPR012675">
    <property type="entry name" value="Beta-grasp_dom_sf"/>
</dbReference>
<keyword evidence="3" id="KW-0479">Metal-binding</keyword>
<organism evidence="9 10">
    <name type="scientific">Eoetvoesiella caeni</name>
    <dbReference type="NCBI Taxonomy" id="645616"/>
    <lineage>
        <taxon>Bacteria</taxon>
        <taxon>Pseudomonadati</taxon>
        <taxon>Pseudomonadota</taxon>
        <taxon>Betaproteobacteria</taxon>
        <taxon>Burkholderiales</taxon>
        <taxon>Alcaligenaceae</taxon>
        <taxon>Eoetvoesiella</taxon>
    </lineage>
</organism>
<evidence type="ECO:0000256" key="3">
    <source>
        <dbReference type="ARBA" id="ARBA00022723"/>
    </source>
</evidence>
<keyword evidence="9" id="KW-0808">Transferase</keyword>
<sequence length="332" mass="36746">MTVAALSYSDEQLAQTQKGLIRTCVSAVEKLADDIFSYELSAEDLPEFSAGSHIDVHLPGGIIRQYSLCNDPQESHRYVIAVLRESNGRGGSEYIHEHVVEGDELLISQPRNHFPLIIGKGPLHFVAGGIGITPIMAMVAECVRKNVDFHLHYCVRSRSRAAFLEPLRPLLDSGKATVYVDDEGIKPNFQNTFAQPGAGEHIYYCGPSGFMDHLALVTKHWPKDTVHFERFSAGTDQEALQDDSLNEAFEVRLASSGKTYTVQADESIPEVLRRNGVQVDVSCEEGYCGTCMTRYVGGQPEHRDSVLDDANRRSYVMICCARAKEGPLILDI</sequence>
<dbReference type="InterPro" id="IPR039261">
    <property type="entry name" value="FNR_nucleotide-bd"/>
</dbReference>
<evidence type="ECO:0000259" key="7">
    <source>
        <dbReference type="PROSITE" id="PS51085"/>
    </source>
</evidence>
<dbReference type="PANTHER" id="PTHR47354:SF1">
    <property type="entry name" value="CARNITINE MONOOXYGENASE REDUCTASE SUBUNIT"/>
    <property type="match status" value="1"/>
</dbReference>
<dbReference type="InterPro" id="IPR001041">
    <property type="entry name" value="2Fe-2S_ferredoxin-type"/>
</dbReference>
<dbReference type="InterPro" id="IPR001433">
    <property type="entry name" value="OxRdtase_FAD/NAD-bd"/>
</dbReference>
<dbReference type="Pfam" id="PF00111">
    <property type="entry name" value="Fer2"/>
    <property type="match status" value="1"/>
</dbReference>
<dbReference type="InterPro" id="IPR006058">
    <property type="entry name" value="2Fe2S_fd_BS"/>
</dbReference>
<evidence type="ECO:0000256" key="6">
    <source>
        <dbReference type="ARBA" id="ARBA00023014"/>
    </source>
</evidence>
<dbReference type="InterPro" id="IPR017927">
    <property type="entry name" value="FAD-bd_FR_type"/>
</dbReference>
<dbReference type="Gene3D" id="2.40.30.10">
    <property type="entry name" value="Translation factors"/>
    <property type="match status" value="1"/>
</dbReference>
<evidence type="ECO:0000256" key="2">
    <source>
        <dbReference type="ARBA" id="ARBA00022714"/>
    </source>
</evidence>
<keyword evidence="9" id="KW-0489">Methyltransferase</keyword>
<dbReference type="CDD" id="cd06185">
    <property type="entry name" value="PDR_like"/>
    <property type="match status" value="1"/>
</dbReference>
<gene>
    <name evidence="9" type="ORF">DFR37_102120</name>
</gene>
<dbReference type="EMBL" id="QNRQ01000002">
    <property type="protein sequence ID" value="RBP41741.1"/>
    <property type="molecule type" value="Genomic_DNA"/>
</dbReference>
<evidence type="ECO:0000256" key="1">
    <source>
        <dbReference type="ARBA" id="ARBA00022630"/>
    </source>
</evidence>
<dbReference type="GO" id="GO:0046872">
    <property type="term" value="F:metal ion binding"/>
    <property type="evidence" value="ECO:0007669"/>
    <property type="project" value="UniProtKB-KW"/>
</dbReference>
<dbReference type="PROSITE" id="PS51085">
    <property type="entry name" value="2FE2S_FER_2"/>
    <property type="match status" value="1"/>
</dbReference>
<dbReference type="SUPFAM" id="SSF52343">
    <property type="entry name" value="Ferredoxin reductase-like, C-terminal NADP-linked domain"/>
    <property type="match status" value="1"/>
</dbReference>
<proteinExistence type="predicted"/>
<keyword evidence="6" id="KW-0411">Iron-sulfur</keyword>
<name>A0A366HHY4_9BURK</name>
<evidence type="ECO:0000313" key="10">
    <source>
        <dbReference type="Proteomes" id="UP000253628"/>
    </source>
</evidence>
<evidence type="ECO:0000313" key="9">
    <source>
        <dbReference type="EMBL" id="RBP41741.1"/>
    </source>
</evidence>
<evidence type="ECO:0000256" key="4">
    <source>
        <dbReference type="ARBA" id="ARBA00023002"/>
    </source>
</evidence>
<dbReference type="Gene3D" id="3.40.50.80">
    <property type="entry name" value="Nucleotide-binding domain of ferredoxin-NADP reductase (FNR) module"/>
    <property type="match status" value="1"/>
</dbReference>
<dbReference type="InterPro" id="IPR017938">
    <property type="entry name" value="Riboflavin_synthase-like_b-brl"/>
</dbReference>
<keyword evidence="5" id="KW-0408">Iron</keyword>
<feature type="domain" description="2Fe-2S ferredoxin-type" evidence="7">
    <location>
        <begin position="249"/>
        <end position="332"/>
    </location>
</feature>
<accession>A0A366HHY4</accession>
<dbReference type="PROSITE" id="PS51384">
    <property type="entry name" value="FAD_FR"/>
    <property type="match status" value="1"/>
</dbReference>
<dbReference type="GO" id="GO:0008168">
    <property type="term" value="F:methyltransferase activity"/>
    <property type="evidence" value="ECO:0007669"/>
    <property type="project" value="UniProtKB-KW"/>
</dbReference>
<keyword evidence="4" id="KW-0560">Oxidoreductase</keyword>
<dbReference type="InterPro" id="IPR036010">
    <property type="entry name" value="2Fe-2S_ferredoxin-like_sf"/>
</dbReference>
<dbReference type="PROSITE" id="PS00197">
    <property type="entry name" value="2FE2S_FER_1"/>
    <property type="match status" value="1"/>
</dbReference>
<dbReference type="SUPFAM" id="SSF54292">
    <property type="entry name" value="2Fe-2S ferredoxin-like"/>
    <property type="match status" value="1"/>
</dbReference>
<keyword evidence="1" id="KW-0285">Flavoprotein</keyword>